<feature type="coiled-coil region" evidence="7">
    <location>
        <begin position="36"/>
        <end position="70"/>
    </location>
</feature>
<feature type="compositionally biased region" description="Basic residues" evidence="8">
    <location>
        <begin position="236"/>
        <end position="245"/>
    </location>
</feature>
<dbReference type="Proteomes" id="UP000256779">
    <property type="component" value="Unassembled WGS sequence"/>
</dbReference>
<dbReference type="NCBIfam" id="TIGR03544">
    <property type="entry name" value="DivI1A_domain"/>
    <property type="match status" value="1"/>
</dbReference>
<sequence length="262" mass="29954">MKITPLEIRQKNFEKKLRGYDKDEVNAFLLSLSNEWERVLDENKELRIKLDQAEKEVQKLREVESSLFKTLKTAEDTGANLIDQANKAAELHLKETQMNADAMMSEAKSKAKDIIEKSEMEARQIIEEMQDAIKDLEQNYRALENHRDNVVSELKNLSKDILDRIQRAAGKQAQPFSLEDHTKKVKALVRESEDRINKEKLEVKPVKMKQLEQPQVPTPSASKSTPAPSAEEQKTPRKTAPKPKKAASEKKAGGSFFDELEE</sequence>
<organism evidence="9 10">
    <name type="scientific">Marinoscillum furvescens DSM 4134</name>
    <dbReference type="NCBI Taxonomy" id="1122208"/>
    <lineage>
        <taxon>Bacteria</taxon>
        <taxon>Pseudomonadati</taxon>
        <taxon>Bacteroidota</taxon>
        <taxon>Cytophagia</taxon>
        <taxon>Cytophagales</taxon>
        <taxon>Reichenbachiellaceae</taxon>
        <taxon>Marinoscillum</taxon>
    </lineage>
</organism>
<feature type="region of interest" description="Disordered" evidence="8">
    <location>
        <begin position="196"/>
        <end position="262"/>
    </location>
</feature>
<keyword evidence="4 9" id="KW-0132">Cell division</keyword>
<dbReference type="PANTHER" id="PTHR35794:SF2">
    <property type="entry name" value="CELL DIVISION PROTEIN DIVIVA"/>
    <property type="match status" value="1"/>
</dbReference>
<comment type="subcellular location">
    <subcellularLocation>
        <location evidence="1">Cytoplasm</location>
    </subcellularLocation>
</comment>
<name>A0A3D9KXK7_MARFU</name>
<dbReference type="Gene3D" id="6.10.250.660">
    <property type="match status" value="1"/>
</dbReference>
<dbReference type="RefSeq" id="WP_115870180.1">
    <property type="nucleotide sequence ID" value="NZ_QREG01000029.1"/>
</dbReference>
<evidence type="ECO:0000256" key="7">
    <source>
        <dbReference type="SAM" id="Coils"/>
    </source>
</evidence>
<reference evidence="9 10" key="1">
    <citation type="submission" date="2018-07" db="EMBL/GenBank/DDBJ databases">
        <title>Genomic Encyclopedia of Type Strains, Phase IV (KMG-IV): sequencing the most valuable type-strain genomes for metagenomic binning, comparative biology and taxonomic classification.</title>
        <authorList>
            <person name="Goeker M."/>
        </authorList>
    </citation>
    <scope>NUCLEOTIDE SEQUENCE [LARGE SCALE GENOMIC DNA]</scope>
    <source>
        <strain evidence="9 10">DSM 4134</strain>
    </source>
</reference>
<keyword evidence="3" id="KW-0963">Cytoplasm</keyword>
<dbReference type="OrthoDB" id="9815492at2"/>
<dbReference type="InterPro" id="IPR007793">
    <property type="entry name" value="DivIVA_fam"/>
</dbReference>
<feature type="compositionally biased region" description="Basic and acidic residues" evidence="8">
    <location>
        <begin position="196"/>
        <end position="205"/>
    </location>
</feature>
<keyword evidence="5 7" id="KW-0175">Coiled coil</keyword>
<evidence type="ECO:0000313" key="9">
    <source>
        <dbReference type="EMBL" id="RED92642.1"/>
    </source>
</evidence>
<comment type="similarity">
    <text evidence="2">Belongs to the DivIVA family.</text>
</comment>
<dbReference type="Pfam" id="PF05103">
    <property type="entry name" value="DivIVA"/>
    <property type="match status" value="1"/>
</dbReference>
<feature type="compositionally biased region" description="Low complexity" evidence="8">
    <location>
        <begin position="218"/>
        <end position="230"/>
    </location>
</feature>
<dbReference type="GO" id="GO:0005737">
    <property type="term" value="C:cytoplasm"/>
    <property type="evidence" value="ECO:0007669"/>
    <property type="project" value="UniProtKB-SubCell"/>
</dbReference>
<dbReference type="GO" id="GO:0051301">
    <property type="term" value="P:cell division"/>
    <property type="evidence" value="ECO:0007669"/>
    <property type="project" value="UniProtKB-KW"/>
</dbReference>
<dbReference type="PANTHER" id="PTHR35794">
    <property type="entry name" value="CELL DIVISION PROTEIN DIVIVA"/>
    <property type="match status" value="1"/>
</dbReference>
<proteinExistence type="inferred from homology"/>
<protein>
    <submittedName>
        <fullName evidence="9">Cell division initiation protein</fullName>
    </submittedName>
</protein>
<feature type="coiled-coil region" evidence="7">
    <location>
        <begin position="108"/>
        <end position="160"/>
    </location>
</feature>
<evidence type="ECO:0000256" key="1">
    <source>
        <dbReference type="ARBA" id="ARBA00004496"/>
    </source>
</evidence>
<evidence type="ECO:0000256" key="6">
    <source>
        <dbReference type="ARBA" id="ARBA00023306"/>
    </source>
</evidence>
<accession>A0A3D9KXK7</accession>
<evidence type="ECO:0000256" key="2">
    <source>
        <dbReference type="ARBA" id="ARBA00009008"/>
    </source>
</evidence>
<dbReference type="EMBL" id="QREG01000029">
    <property type="protein sequence ID" value="RED92642.1"/>
    <property type="molecule type" value="Genomic_DNA"/>
</dbReference>
<evidence type="ECO:0000256" key="8">
    <source>
        <dbReference type="SAM" id="MobiDB-lite"/>
    </source>
</evidence>
<keyword evidence="10" id="KW-1185">Reference proteome</keyword>
<evidence type="ECO:0000313" key="10">
    <source>
        <dbReference type="Proteomes" id="UP000256779"/>
    </source>
</evidence>
<keyword evidence="6" id="KW-0131">Cell cycle</keyword>
<evidence type="ECO:0000256" key="5">
    <source>
        <dbReference type="ARBA" id="ARBA00023054"/>
    </source>
</evidence>
<dbReference type="InterPro" id="IPR019933">
    <property type="entry name" value="DivIVA_domain"/>
</dbReference>
<evidence type="ECO:0000256" key="4">
    <source>
        <dbReference type="ARBA" id="ARBA00022618"/>
    </source>
</evidence>
<comment type="caution">
    <text evidence="9">The sequence shown here is derived from an EMBL/GenBank/DDBJ whole genome shotgun (WGS) entry which is preliminary data.</text>
</comment>
<evidence type="ECO:0000256" key="3">
    <source>
        <dbReference type="ARBA" id="ARBA00022490"/>
    </source>
</evidence>
<gene>
    <name evidence="9" type="ORF">C7460_12929</name>
</gene>
<dbReference type="AlphaFoldDB" id="A0A3D9KXK7"/>